<dbReference type="CDD" id="cd22191">
    <property type="entry name" value="DPBB_RlpA_EXP_N-like"/>
    <property type="match status" value="1"/>
</dbReference>
<dbReference type="InterPro" id="IPR009009">
    <property type="entry name" value="RlpA-like_DPBB"/>
</dbReference>
<gene>
    <name evidence="5" type="ORF">KUCA_T00003936001</name>
</gene>
<feature type="chain" id="PRO_5004878508" description="RlpA-like protein double-psi beta-barrel domain-containing protein" evidence="3">
    <location>
        <begin position="19"/>
        <end position="240"/>
    </location>
</feature>
<evidence type="ECO:0000256" key="2">
    <source>
        <dbReference type="SAM" id="MobiDB-lite"/>
    </source>
</evidence>
<feature type="compositionally biased region" description="Acidic residues" evidence="2">
    <location>
        <begin position="66"/>
        <end position="75"/>
    </location>
</feature>
<dbReference type="AlphaFoldDB" id="W6MMY7"/>
<evidence type="ECO:0000256" key="1">
    <source>
        <dbReference type="ARBA" id="ARBA00022729"/>
    </source>
</evidence>
<evidence type="ECO:0000256" key="3">
    <source>
        <dbReference type="SAM" id="SignalP"/>
    </source>
</evidence>
<dbReference type="OrthoDB" id="623670at2759"/>
<dbReference type="RefSeq" id="XP_022459948.1">
    <property type="nucleotide sequence ID" value="XM_022602401.1"/>
</dbReference>
<feature type="compositionally biased region" description="Polar residues" evidence="2">
    <location>
        <begin position="76"/>
        <end position="87"/>
    </location>
</feature>
<evidence type="ECO:0000259" key="4">
    <source>
        <dbReference type="Pfam" id="PF03330"/>
    </source>
</evidence>
<name>W6MMY7_9ASCO</name>
<organism evidence="5 6">
    <name type="scientific">Kuraishia capsulata CBS 1993</name>
    <dbReference type="NCBI Taxonomy" id="1382522"/>
    <lineage>
        <taxon>Eukaryota</taxon>
        <taxon>Fungi</taxon>
        <taxon>Dikarya</taxon>
        <taxon>Ascomycota</taxon>
        <taxon>Saccharomycotina</taxon>
        <taxon>Pichiomycetes</taxon>
        <taxon>Pichiales</taxon>
        <taxon>Pichiaceae</taxon>
        <taxon>Kuraishia</taxon>
    </lineage>
</organism>
<dbReference type="Gene3D" id="2.40.40.10">
    <property type="entry name" value="RlpA-like domain"/>
    <property type="match status" value="1"/>
</dbReference>
<accession>W6MMY7</accession>
<keyword evidence="1 3" id="KW-0732">Signal</keyword>
<dbReference type="GeneID" id="34521336"/>
<feature type="compositionally biased region" description="Low complexity" evidence="2">
    <location>
        <begin position="88"/>
        <end position="139"/>
    </location>
</feature>
<protein>
    <recommendedName>
        <fullName evidence="4">RlpA-like protein double-psi beta-barrel domain-containing protein</fullName>
    </recommendedName>
</protein>
<dbReference type="STRING" id="1382522.W6MMY7"/>
<dbReference type="Proteomes" id="UP000019384">
    <property type="component" value="Unassembled WGS sequence"/>
</dbReference>
<feature type="signal peptide" evidence="3">
    <location>
        <begin position="1"/>
        <end position="18"/>
    </location>
</feature>
<dbReference type="InterPro" id="IPR036908">
    <property type="entry name" value="RlpA-like_sf"/>
</dbReference>
<proteinExistence type="predicted"/>
<sequence>MRFSTSTLLLTLFAIVRAEVASDFEEWPEFPTQADEWFHHHHHGTEWDGDWPGSPTTLLTVTTTGDDCDPTETSEADSQTTTKVITQTASVSTTPVSTTPVSTAPVSTASSSSTTPESSTESSTATSSTSSSSSTDSTTYSGRGTYYEPSADACGTSSTADDYIVAIAETLYSSLGESNDGISSACGKSITASYNGNSVTVKVVDACESCTDVDLDFSPAAFKKLADLDVGELKIDWHWD</sequence>
<feature type="region of interest" description="Disordered" evidence="2">
    <location>
        <begin position="63"/>
        <end position="141"/>
    </location>
</feature>
<reference evidence="5" key="1">
    <citation type="submission" date="2013-12" db="EMBL/GenBank/DDBJ databases">
        <authorList>
            <person name="Genoscope - CEA"/>
        </authorList>
    </citation>
    <scope>NUCLEOTIDE SEQUENCE</scope>
    <source>
        <strain evidence="5">CBS 1993</strain>
    </source>
</reference>
<dbReference type="PANTHER" id="PTHR31836">
    <property type="match status" value="1"/>
</dbReference>
<feature type="domain" description="RlpA-like protein double-psi beta-barrel" evidence="4">
    <location>
        <begin position="186"/>
        <end position="236"/>
    </location>
</feature>
<dbReference type="Pfam" id="PF03330">
    <property type="entry name" value="DPBB_1"/>
    <property type="match status" value="1"/>
</dbReference>
<evidence type="ECO:0000313" key="6">
    <source>
        <dbReference type="Proteomes" id="UP000019384"/>
    </source>
</evidence>
<dbReference type="InterPro" id="IPR051477">
    <property type="entry name" value="Expansin_CellWall"/>
</dbReference>
<dbReference type="HOGENOM" id="CLU_1156549_0_0_1"/>
<evidence type="ECO:0000313" key="5">
    <source>
        <dbReference type="EMBL" id="CDK27956.1"/>
    </source>
</evidence>
<keyword evidence="6" id="KW-1185">Reference proteome</keyword>
<dbReference type="SUPFAM" id="SSF50685">
    <property type="entry name" value="Barwin-like endoglucanases"/>
    <property type="match status" value="1"/>
</dbReference>
<dbReference type="EMBL" id="HG793128">
    <property type="protein sequence ID" value="CDK27956.1"/>
    <property type="molecule type" value="Genomic_DNA"/>
</dbReference>
<reference evidence="5" key="2">
    <citation type="submission" date="2014-02" db="EMBL/GenBank/DDBJ databases">
        <title>Complete DNA sequence of /Kuraishia capsulata/ illustrates novel genomic features among budding yeasts (/Saccharomycotina/).</title>
        <authorList>
            <person name="Morales L."/>
            <person name="Noel B."/>
            <person name="Porcel B."/>
            <person name="Marcet-Houben M."/>
            <person name="Hullo M-F."/>
            <person name="Sacerdot C."/>
            <person name="Tekaia F."/>
            <person name="Leh-Louis V."/>
            <person name="Despons L."/>
            <person name="Khanna V."/>
            <person name="Aury J-M."/>
            <person name="Barbe V."/>
            <person name="Couloux A."/>
            <person name="Labadie K."/>
            <person name="Pelletier E."/>
            <person name="Souciet J-L."/>
            <person name="Boekhout T."/>
            <person name="Gabaldon T."/>
            <person name="Wincker P."/>
            <person name="Dujon B."/>
        </authorList>
    </citation>
    <scope>NUCLEOTIDE SEQUENCE</scope>
    <source>
        <strain evidence="5">CBS 1993</strain>
    </source>
</reference>
<dbReference type="PANTHER" id="PTHR31836:SF28">
    <property type="entry name" value="SRCR DOMAIN-CONTAINING PROTEIN-RELATED"/>
    <property type="match status" value="1"/>
</dbReference>